<comment type="caution">
    <text evidence="1">The sequence shown here is derived from an EMBL/GenBank/DDBJ whole genome shotgun (WGS) entry which is preliminary data.</text>
</comment>
<reference evidence="1 2" key="2">
    <citation type="submission" date="2009-02" db="EMBL/GenBank/DDBJ databases">
        <title>Draft genome sequence of Clostridium methylpentosum (DSM 5476).</title>
        <authorList>
            <person name="Sudarsanam P."/>
            <person name="Ley R."/>
            <person name="Guruge J."/>
            <person name="Turnbaugh P.J."/>
            <person name="Mahowald M."/>
            <person name="Liep D."/>
            <person name="Gordon J."/>
        </authorList>
    </citation>
    <scope>NUCLEOTIDE SEQUENCE [LARGE SCALE GENOMIC DNA]</scope>
    <source>
        <strain evidence="1 2">DSM 5476</strain>
    </source>
</reference>
<evidence type="ECO:0000313" key="1">
    <source>
        <dbReference type="EMBL" id="EEG29522.1"/>
    </source>
</evidence>
<reference evidence="1 2" key="1">
    <citation type="submission" date="2009-01" db="EMBL/GenBank/DDBJ databases">
        <authorList>
            <person name="Fulton L."/>
            <person name="Clifton S."/>
            <person name="Fulton B."/>
            <person name="Xu J."/>
            <person name="Minx P."/>
            <person name="Pepin K.H."/>
            <person name="Johnson M."/>
            <person name="Bhonagiri V."/>
            <person name="Nash W.E."/>
            <person name="Mardis E.R."/>
            <person name="Wilson R.K."/>
        </authorList>
    </citation>
    <scope>NUCLEOTIDE SEQUENCE [LARGE SCALE GENOMIC DNA]</scope>
    <source>
        <strain evidence="1 2">DSM 5476</strain>
    </source>
</reference>
<proteinExistence type="predicted"/>
<evidence type="ECO:0000313" key="2">
    <source>
        <dbReference type="Proteomes" id="UP000003340"/>
    </source>
</evidence>
<dbReference type="HOGENOM" id="CLU_2421778_0_0_9"/>
<dbReference type="AlphaFoldDB" id="C0EG65"/>
<dbReference type="STRING" id="537013.CLOSTMETH_02858"/>
<gene>
    <name evidence="1" type="ORF">CLOSTMETH_02858</name>
</gene>
<keyword evidence="2" id="KW-1185">Reference proteome</keyword>
<organism evidence="1 2">
    <name type="scientific">[Clostridium] methylpentosum DSM 5476</name>
    <dbReference type="NCBI Taxonomy" id="537013"/>
    <lineage>
        <taxon>Bacteria</taxon>
        <taxon>Bacillati</taxon>
        <taxon>Bacillota</taxon>
        <taxon>Clostridia</taxon>
        <taxon>Eubacteriales</taxon>
        <taxon>Oscillospiraceae</taxon>
        <taxon>Oscillospiraceae incertae sedis</taxon>
    </lineage>
</organism>
<sequence length="91" mass="10468">MGDWMNPKQQEESLFRFVNKRMRERLSFELSRPDKRLRGIARFSNSIENLIVADAVLACGKQLTAETIIELVKDRDENCLILSDDSPPDGE</sequence>
<name>C0EG65_9FIRM</name>
<protein>
    <submittedName>
        <fullName evidence="1">Uncharacterized protein</fullName>
    </submittedName>
</protein>
<dbReference type="Proteomes" id="UP000003340">
    <property type="component" value="Unassembled WGS sequence"/>
</dbReference>
<dbReference type="EMBL" id="ACEC01000096">
    <property type="protein sequence ID" value="EEG29522.1"/>
    <property type="molecule type" value="Genomic_DNA"/>
</dbReference>
<accession>C0EG65</accession>